<sequence>MHAGKRYTFTEFVFWTRRDIYKLLLLSVVPTALYHFFGYTFLALTWVPIALIGTAVAFIVGFKNNATYSRLWEARQIYGSIINTSRAFGVMVRDYLRGQADAETKVILYRHIAWLTALRYQLREPRIWESTQEANNIEYSHLYKIPERETKLDDELQPYLSDEERVYVLTKKNRATQIMALQSKHINELRGLLNEFQLMQLQTGITSFYDHQGRAERIKNFPYPRNFSSIATILLYLFVVLVPFGLLKEFNSMGKDTFLEGYSVWFNVPFATLLTWVFVALDRVGESSANPFEGGANDVPISNISRTIEIDLRDMLDETDLPAPIAPVNNILM</sequence>
<evidence type="ECO:0000256" key="9">
    <source>
        <dbReference type="SAM" id="Phobius"/>
    </source>
</evidence>
<dbReference type="STRING" id="1178516.AWR27_15485"/>
<feature type="transmembrane region" description="Helical" evidence="9">
    <location>
        <begin position="227"/>
        <end position="247"/>
    </location>
</feature>
<evidence type="ECO:0000256" key="6">
    <source>
        <dbReference type="ARBA" id="ARBA00023065"/>
    </source>
</evidence>
<dbReference type="OrthoDB" id="445589at2"/>
<keyword evidence="3" id="KW-1003">Cell membrane</keyword>
<dbReference type="KEGG" id="smon:AWR27_15485"/>
<feature type="transmembrane region" description="Helical" evidence="9">
    <location>
        <begin position="20"/>
        <end position="37"/>
    </location>
</feature>
<comment type="subcellular location">
    <subcellularLocation>
        <location evidence="1">Cell membrane</location>
        <topology evidence="1">Multi-pass membrane protein</topology>
    </subcellularLocation>
</comment>
<keyword evidence="2" id="KW-0813">Transport</keyword>
<dbReference type="PANTHER" id="PTHR33281:SF19">
    <property type="entry name" value="VOLTAGE-DEPENDENT ANION CHANNEL-FORMING PROTEIN YNEE"/>
    <property type="match status" value="1"/>
</dbReference>
<evidence type="ECO:0000256" key="5">
    <source>
        <dbReference type="ARBA" id="ARBA00022989"/>
    </source>
</evidence>
<dbReference type="InterPro" id="IPR044669">
    <property type="entry name" value="YneE/VCCN1/2-like"/>
</dbReference>
<evidence type="ECO:0000256" key="3">
    <source>
        <dbReference type="ARBA" id="ARBA00022475"/>
    </source>
</evidence>
<feature type="transmembrane region" description="Helical" evidence="9">
    <location>
        <begin position="262"/>
        <end position="281"/>
    </location>
</feature>
<comment type="similarity">
    <text evidence="8">Belongs to the anion channel-forming bestrophin (TC 1.A.46) family.</text>
</comment>
<keyword evidence="11" id="KW-1185">Reference proteome</keyword>
<organism evidence="10 11">
    <name type="scientific">Spirosoma montaniterrae</name>
    <dbReference type="NCBI Taxonomy" id="1178516"/>
    <lineage>
        <taxon>Bacteria</taxon>
        <taxon>Pseudomonadati</taxon>
        <taxon>Bacteroidota</taxon>
        <taxon>Cytophagia</taxon>
        <taxon>Cytophagales</taxon>
        <taxon>Cytophagaceae</taxon>
        <taxon>Spirosoma</taxon>
    </lineage>
</organism>
<dbReference type="RefSeq" id="WP_077132028.1">
    <property type="nucleotide sequence ID" value="NZ_CP014263.1"/>
</dbReference>
<evidence type="ECO:0000313" key="10">
    <source>
        <dbReference type="EMBL" id="AQG80600.1"/>
    </source>
</evidence>
<evidence type="ECO:0000256" key="4">
    <source>
        <dbReference type="ARBA" id="ARBA00022692"/>
    </source>
</evidence>
<evidence type="ECO:0000313" key="11">
    <source>
        <dbReference type="Proteomes" id="UP000187941"/>
    </source>
</evidence>
<proteinExistence type="inferred from homology"/>
<gene>
    <name evidence="10" type="ORF">AWR27_15485</name>
</gene>
<dbReference type="GO" id="GO:0005886">
    <property type="term" value="C:plasma membrane"/>
    <property type="evidence" value="ECO:0007669"/>
    <property type="project" value="UniProtKB-SubCell"/>
</dbReference>
<dbReference type="Proteomes" id="UP000187941">
    <property type="component" value="Chromosome"/>
</dbReference>
<feature type="transmembrane region" description="Helical" evidence="9">
    <location>
        <begin position="43"/>
        <end position="62"/>
    </location>
</feature>
<keyword evidence="5 9" id="KW-1133">Transmembrane helix</keyword>
<accession>A0A1P9WYZ7</accession>
<name>A0A1P9WYZ7_9BACT</name>
<dbReference type="PANTHER" id="PTHR33281">
    <property type="entry name" value="UPF0187 PROTEIN YNEE"/>
    <property type="match status" value="1"/>
</dbReference>
<keyword evidence="6" id="KW-0406">Ion transport</keyword>
<evidence type="ECO:0000256" key="7">
    <source>
        <dbReference type="ARBA" id="ARBA00023136"/>
    </source>
</evidence>
<reference evidence="10 11" key="1">
    <citation type="submission" date="2016-01" db="EMBL/GenBank/DDBJ databases">
        <authorList>
            <person name="Oliw E.H."/>
        </authorList>
    </citation>
    <scope>NUCLEOTIDE SEQUENCE [LARGE SCALE GENOMIC DNA]</scope>
    <source>
        <strain evidence="10 11">DY10</strain>
    </source>
</reference>
<evidence type="ECO:0000256" key="8">
    <source>
        <dbReference type="ARBA" id="ARBA00034708"/>
    </source>
</evidence>
<keyword evidence="7 9" id="KW-0472">Membrane</keyword>
<keyword evidence="4 9" id="KW-0812">Transmembrane</keyword>
<dbReference type="EMBL" id="CP014263">
    <property type="protein sequence ID" value="AQG80600.1"/>
    <property type="molecule type" value="Genomic_DNA"/>
</dbReference>
<evidence type="ECO:0000256" key="2">
    <source>
        <dbReference type="ARBA" id="ARBA00022448"/>
    </source>
</evidence>
<dbReference type="AlphaFoldDB" id="A0A1P9WYZ7"/>
<evidence type="ECO:0000256" key="1">
    <source>
        <dbReference type="ARBA" id="ARBA00004651"/>
    </source>
</evidence>
<protein>
    <submittedName>
        <fullName evidence="10">Multidrug transporter</fullName>
    </submittedName>
</protein>
<dbReference type="GO" id="GO:0005254">
    <property type="term" value="F:chloride channel activity"/>
    <property type="evidence" value="ECO:0007669"/>
    <property type="project" value="InterPro"/>
</dbReference>
<dbReference type="Pfam" id="PF25539">
    <property type="entry name" value="Bestrophin_2"/>
    <property type="match status" value="1"/>
</dbReference>